<proteinExistence type="predicted"/>
<gene>
    <name evidence="2" type="ORF">ENSA7_61780</name>
</gene>
<evidence type="ECO:0000313" key="3">
    <source>
        <dbReference type="Proteomes" id="UP000238823"/>
    </source>
</evidence>
<keyword evidence="1" id="KW-1133">Transmembrane helix</keyword>
<evidence type="ECO:0000313" key="2">
    <source>
        <dbReference type="EMBL" id="PRP99961.1"/>
    </source>
</evidence>
<name>A0A2S9Y4F9_9BACT</name>
<feature type="transmembrane region" description="Helical" evidence="1">
    <location>
        <begin position="72"/>
        <end position="91"/>
    </location>
</feature>
<keyword evidence="1" id="KW-0472">Membrane</keyword>
<reference evidence="2 3" key="1">
    <citation type="submission" date="2018-03" db="EMBL/GenBank/DDBJ databases">
        <title>Draft Genome Sequences of the Obligatory Marine Myxobacteria Enhygromyxa salina SWB007.</title>
        <authorList>
            <person name="Poehlein A."/>
            <person name="Moghaddam J.A."/>
            <person name="Harms H."/>
            <person name="Alanjari M."/>
            <person name="Koenig G.M."/>
            <person name="Daniel R."/>
            <person name="Schaeberle T.F."/>
        </authorList>
    </citation>
    <scope>NUCLEOTIDE SEQUENCE [LARGE SCALE GENOMIC DNA]</scope>
    <source>
        <strain evidence="2 3">SWB007</strain>
    </source>
</reference>
<comment type="caution">
    <text evidence="2">The sequence shown here is derived from an EMBL/GenBank/DDBJ whole genome shotgun (WGS) entry which is preliminary data.</text>
</comment>
<sequence>MQVPLILWAAMLVSHILFLVVGHVARPPDGAGAGDVQMISITLTGVGVVVALLSALGVPLFARTQAFLTAMILRFALAEAVSIFGLTLAMLGADMQWTYALTALGVMAHIAAFPSEREREAHERRRGGA</sequence>
<organism evidence="2 3">
    <name type="scientific">Enhygromyxa salina</name>
    <dbReference type="NCBI Taxonomy" id="215803"/>
    <lineage>
        <taxon>Bacteria</taxon>
        <taxon>Pseudomonadati</taxon>
        <taxon>Myxococcota</taxon>
        <taxon>Polyangia</taxon>
        <taxon>Nannocystales</taxon>
        <taxon>Nannocystaceae</taxon>
        <taxon>Enhygromyxa</taxon>
    </lineage>
</organism>
<accession>A0A2S9Y4F9</accession>
<feature type="transmembrane region" description="Helical" evidence="1">
    <location>
        <begin position="37"/>
        <end position="60"/>
    </location>
</feature>
<feature type="transmembrane region" description="Helical" evidence="1">
    <location>
        <begin position="5"/>
        <end position="25"/>
    </location>
</feature>
<evidence type="ECO:0000256" key="1">
    <source>
        <dbReference type="SAM" id="Phobius"/>
    </source>
</evidence>
<feature type="transmembrane region" description="Helical" evidence="1">
    <location>
        <begin position="97"/>
        <end position="115"/>
    </location>
</feature>
<dbReference type="AlphaFoldDB" id="A0A2S9Y4F9"/>
<keyword evidence="1" id="KW-0812">Transmembrane</keyword>
<dbReference type="Proteomes" id="UP000238823">
    <property type="component" value="Unassembled WGS sequence"/>
</dbReference>
<protein>
    <submittedName>
        <fullName evidence="2">Uncharacterized protein</fullName>
    </submittedName>
</protein>
<dbReference type="EMBL" id="PVNL01000119">
    <property type="protein sequence ID" value="PRP99961.1"/>
    <property type="molecule type" value="Genomic_DNA"/>
</dbReference>